<gene>
    <name evidence="1" type="ORF">MM415B01788_0018</name>
</gene>
<reference evidence="1" key="1">
    <citation type="submission" date="2020-03" db="EMBL/GenBank/DDBJ databases">
        <title>The deep terrestrial virosphere.</title>
        <authorList>
            <person name="Holmfeldt K."/>
            <person name="Nilsson E."/>
            <person name="Simone D."/>
            <person name="Lopez-Fernandez M."/>
            <person name="Wu X."/>
            <person name="de Brujin I."/>
            <person name="Lundin D."/>
            <person name="Andersson A."/>
            <person name="Bertilsson S."/>
            <person name="Dopson M."/>
        </authorList>
    </citation>
    <scope>NUCLEOTIDE SEQUENCE</scope>
    <source>
        <strain evidence="1">MM415B01788</strain>
    </source>
</reference>
<protein>
    <submittedName>
        <fullName evidence="1">Uncharacterized protein</fullName>
    </submittedName>
</protein>
<proteinExistence type="predicted"/>
<accession>A0A6M3IHD7</accession>
<dbReference type="AlphaFoldDB" id="A0A6M3IHD7"/>
<dbReference type="EMBL" id="MT141239">
    <property type="protein sequence ID" value="QJA56805.1"/>
    <property type="molecule type" value="Genomic_DNA"/>
</dbReference>
<organism evidence="1">
    <name type="scientific">viral metagenome</name>
    <dbReference type="NCBI Taxonomy" id="1070528"/>
    <lineage>
        <taxon>unclassified sequences</taxon>
        <taxon>metagenomes</taxon>
        <taxon>organismal metagenomes</taxon>
    </lineage>
</organism>
<evidence type="ECO:0000313" key="1">
    <source>
        <dbReference type="EMBL" id="QJA56805.1"/>
    </source>
</evidence>
<sequence>MKDLTVKQAYNKMLKWYPYRSYSIDIRVARFVYGGNEATNHIDYTVTVHSPIEQVSEKTLMKCLDKLHPPKLSEQEMLNLVEMGLIDTKTLGKE</sequence>
<name>A0A6M3IHD7_9ZZZZ</name>